<feature type="compositionally biased region" description="Basic and acidic residues" evidence="1">
    <location>
        <begin position="131"/>
        <end position="153"/>
    </location>
</feature>
<dbReference type="GO" id="GO:0051015">
    <property type="term" value="F:actin filament binding"/>
    <property type="evidence" value="ECO:0007669"/>
    <property type="project" value="TreeGrafter"/>
</dbReference>
<feature type="domain" description="Calponin-homology (CH)" evidence="2">
    <location>
        <begin position="246"/>
        <end position="373"/>
    </location>
</feature>
<protein>
    <recommendedName>
        <fullName evidence="2">Calponin-homology (CH) domain-containing protein</fullName>
    </recommendedName>
</protein>
<gene>
    <name evidence="3" type="ORF">CYMTET_40449</name>
</gene>
<dbReference type="PANTHER" id="PTHR47385">
    <property type="entry name" value="CALPONIN"/>
    <property type="match status" value="1"/>
</dbReference>
<dbReference type="SUPFAM" id="SSF47576">
    <property type="entry name" value="Calponin-homology domain, CH-domain"/>
    <property type="match status" value="1"/>
</dbReference>
<evidence type="ECO:0000259" key="2">
    <source>
        <dbReference type="PROSITE" id="PS50021"/>
    </source>
</evidence>
<dbReference type="InterPro" id="IPR001715">
    <property type="entry name" value="CH_dom"/>
</dbReference>
<dbReference type="Gene3D" id="1.10.418.10">
    <property type="entry name" value="Calponin-like domain"/>
    <property type="match status" value="1"/>
</dbReference>
<feature type="region of interest" description="Disordered" evidence="1">
    <location>
        <begin position="393"/>
        <end position="412"/>
    </location>
</feature>
<dbReference type="AlphaFoldDB" id="A0AAE0F388"/>
<dbReference type="PROSITE" id="PS50021">
    <property type="entry name" value="CH"/>
    <property type="match status" value="1"/>
</dbReference>
<accession>A0AAE0F388</accession>
<proteinExistence type="predicted"/>
<dbReference type="GO" id="GO:0007015">
    <property type="term" value="P:actin filament organization"/>
    <property type="evidence" value="ECO:0007669"/>
    <property type="project" value="TreeGrafter"/>
</dbReference>
<dbReference type="Pfam" id="PF00307">
    <property type="entry name" value="CH"/>
    <property type="match status" value="1"/>
</dbReference>
<evidence type="ECO:0000313" key="4">
    <source>
        <dbReference type="Proteomes" id="UP001190700"/>
    </source>
</evidence>
<dbReference type="CDD" id="cd00014">
    <property type="entry name" value="CH_SF"/>
    <property type="match status" value="1"/>
</dbReference>
<dbReference type="PANTHER" id="PTHR47385:SF14">
    <property type="entry name" value="TRANSGELIN"/>
    <property type="match status" value="1"/>
</dbReference>
<dbReference type="Proteomes" id="UP001190700">
    <property type="component" value="Unassembled WGS sequence"/>
</dbReference>
<name>A0AAE0F388_9CHLO</name>
<dbReference type="GO" id="GO:0015629">
    <property type="term" value="C:actin cytoskeleton"/>
    <property type="evidence" value="ECO:0007669"/>
    <property type="project" value="TreeGrafter"/>
</dbReference>
<dbReference type="EMBL" id="LGRX02026878">
    <property type="protein sequence ID" value="KAK3250163.1"/>
    <property type="molecule type" value="Genomic_DNA"/>
</dbReference>
<reference evidence="3 4" key="1">
    <citation type="journal article" date="2015" name="Genome Biol. Evol.">
        <title>Comparative Genomics of a Bacterivorous Green Alga Reveals Evolutionary Causalities and Consequences of Phago-Mixotrophic Mode of Nutrition.</title>
        <authorList>
            <person name="Burns J.A."/>
            <person name="Paasch A."/>
            <person name="Narechania A."/>
            <person name="Kim E."/>
        </authorList>
    </citation>
    <scope>NUCLEOTIDE SEQUENCE [LARGE SCALE GENOMIC DNA]</scope>
    <source>
        <strain evidence="3 4">PLY_AMNH</strain>
    </source>
</reference>
<dbReference type="SMART" id="SM00033">
    <property type="entry name" value="CH"/>
    <property type="match status" value="1"/>
</dbReference>
<dbReference type="InterPro" id="IPR036872">
    <property type="entry name" value="CH_dom_sf"/>
</dbReference>
<dbReference type="InterPro" id="IPR050606">
    <property type="entry name" value="Calponin-like"/>
</dbReference>
<organism evidence="3 4">
    <name type="scientific">Cymbomonas tetramitiformis</name>
    <dbReference type="NCBI Taxonomy" id="36881"/>
    <lineage>
        <taxon>Eukaryota</taxon>
        <taxon>Viridiplantae</taxon>
        <taxon>Chlorophyta</taxon>
        <taxon>Pyramimonadophyceae</taxon>
        <taxon>Pyramimonadales</taxon>
        <taxon>Pyramimonadaceae</taxon>
        <taxon>Cymbomonas</taxon>
    </lineage>
</organism>
<comment type="caution">
    <text evidence="3">The sequence shown here is derived from an EMBL/GenBank/DDBJ whole genome shotgun (WGS) entry which is preliminary data.</text>
</comment>
<feature type="region of interest" description="Disordered" evidence="1">
    <location>
        <begin position="61"/>
        <end position="182"/>
    </location>
</feature>
<evidence type="ECO:0000256" key="1">
    <source>
        <dbReference type="SAM" id="MobiDB-lite"/>
    </source>
</evidence>
<keyword evidence="4" id="KW-1185">Reference proteome</keyword>
<evidence type="ECO:0000313" key="3">
    <source>
        <dbReference type="EMBL" id="KAK3250163.1"/>
    </source>
</evidence>
<sequence length="412" mass="44429">MASLFSGVFDSTSLAPQPDGADIDDAEVVDGGSFDCSPDKGIGSWPLFVVSPFAFCEPEVPVDDKEGPETPISPRVTRSAPPKALAAAEAESRCAICPSTPEPREEAEPSVAASPHSDAGDLPTSAAVTEKPPENTEKEDMAAEPKEPLEDRAQVGTEQPNTNEDLPLTEHGNPENEIPIPTPPPQTPKMIERPGSNADQHSFEWETPTSIETGRKISDSASPPNLYTGDDVHQATAWMLEVLGQDDALESRLQEMREVEGMEGSLLEKERSLCRILKDGVLLCCLVNKIFPGAVKDMHMVEPSRPDQTSLGDFSPSHVRARAKSVENVSSFLQGCVQMGLPNHSLFNSTDLIEGNEPHRVVVGIHNIGRLCHIVDGYQGPCLGKRMRRSIIRGNSPTVGSPLSHQSPKTEV</sequence>
<feature type="compositionally biased region" description="Low complexity" evidence="1">
    <location>
        <begin position="78"/>
        <end position="95"/>
    </location>
</feature>